<evidence type="ECO:0000256" key="5">
    <source>
        <dbReference type="ARBA" id="ARBA00022777"/>
    </source>
</evidence>
<organism evidence="10">
    <name type="scientific">Schistosoma haematobium</name>
    <name type="common">Blood fluke</name>
    <dbReference type="NCBI Taxonomy" id="6185"/>
    <lineage>
        <taxon>Eukaryota</taxon>
        <taxon>Metazoa</taxon>
        <taxon>Spiralia</taxon>
        <taxon>Lophotrochozoa</taxon>
        <taxon>Platyhelminthes</taxon>
        <taxon>Trematoda</taxon>
        <taxon>Digenea</taxon>
        <taxon>Strigeidida</taxon>
        <taxon>Schistosomatoidea</taxon>
        <taxon>Schistosomatidae</taxon>
        <taxon>Schistosoma</taxon>
    </lineage>
</organism>
<evidence type="ECO:0000256" key="8">
    <source>
        <dbReference type="SAM" id="Phobius"/>
    </source>
</evidence>
<dbReference type="PROSITE" id="PS00107">
    <property type="entry name" value="PROTEIN_KINASE_ATP"/>
    <property type="match status" value="1"/>
</dbReference>
<dbReference type="GO" id="GO:0005737">
    <property type="term" value="C:cytoplasm"/>
    <property type="evidence" value="ECO:0007669"/>
    <property type="project" value="TreeGrafter"/>
</dbReference>
<proteinExistence type="inferred from homology"/>
<keyword evidence="8" id="KW-0812">Transmembrane</keyword>
<keyword evidence="6 7" id="KW-0067">ATP-binding</keyword>
<feature type="domain" description="Protein kinase" evidence="9">
    <location>
        <begin position="56"/>
        <end position="127"/>
    </location>
</feature>
<protein>
    <submittedName>
        <fullName evidence="10">Dual specificity tyrosine-phosphorylation-regulated kinase mbk-2</fullName>
    </submittedName>
</protein>
<sequence>MNVVVTPFYLALIILFTNYLLHLHFFSCTPKDNQSMFNDSDNFYRIIQHDHIAYRYEILSLLGKGSFGQVVSAYDHMKGCKVALKIIRTEPRFTRQAREEIRILETLRNMRESSGGELNRCDFPIIN</sequence>
<evidence type="ECO:0000259" key="9">
    <source>
        <dbReference type="PROSITE" id="PS50011"/>
    </source>
</evidence>
<evidence type="ECO:0000256" key="1">
    <source>
        <dbReference type="ARBA" id="ARBA00008867"/>
    </source>
</evidence>
<evidence type="ECO:0000256" key="2">
    <source>
        <dbReference type="ARBA" id="ARBA00022527"/>
    </source>
</evidence>
<dbReference type="EMBL" id="KL250874">
    <property type="protein sequence ID" value="KGB37356.1"/>
    <property type="molecule type" value="Genomic_DNA"/>
</dbReference>
<dbReference type="PANTHER" id="PTHR24058:SF22">
    <property type="entry name" value="DUAL SPECIFICITY TYROSINE-PHOSPHORYLATION-REGULATED KINASE 4"/>
    <property type="match status" value="1"/>
</dbReference>
<dbReference type="GO" id="GO:0005856">
    <property type="term" value="C:cytoskeleton"/>
    <property type="evidence" value="ECO:0007669"/>
    <property type="project" value="TreeGrafter"/>
</dbReference>
<evidence type="ECO:0000256" key="6">
    <source>
        <dbReference type="ARBA" id="ARBA00022840"/>
    </source>
</evidence>
<keyword evidence="8" id="KW-0472">Membrane</keyword>
<dbReference type="InterPro" id="IPR017441">
    <property type="entry name" value="Protein_kinase_ATP_BS"/>
</dbReference>
<dbReference type="InterPro" id="IPR011009">
    <property type="entry name" value="Kinase-like_dom_sf"/>
</dbReference>
<keyword evidence="2" id="KW-0723">Serine/threonine-protein kinase</keyword>
<dbReference type="InterPro" id="IPR050494">
    <property type="entry name" value="Ser_Thr_dual-spec_kinase"/>
</dbReference>
<dbReference type="GO" id="GO:0004674">
    <property type="term" value="F:protein serine/threonine kinase activity"/>
    <property type="evidence" value="ECO:0007669"/>
    <property type="project" value="UniProtKB-KW"/>
</dbReference>
<keyword evidence="4 7" id="KW-0547">Nucleotide-binding</keyword>
<keyword evidence="3" id="KW-0808">Transferase</keyword>
<dbReference type="PROSITE" id="PS50011">
    <property type="entry name" value="PROTEIN_KINASE_DOM"/>
    <property type="match status" value="1"/>
</dbReference>
<reference evidence="10" key="1">
    <citation type="journal article" date="2012" name="Nat. Genet.">
        <title>Whole-genome sequence of Schistosoma haematobium.</title>
        <authorList>
            <person name="Young N.D."/>
            <person name="Jex A.R."/>
            <person name="Li B."/>
            <person name="Liu S."/>
            <person name="Yang L."/>
            <person name="Xiong Z."/>
            <person name="Li Y."/>
            <person name="Cantacessi C."/>
            <person name="Hall R.S."/>
            <person name="Xu X."/>
            <person name="Chen F."/>
            <person name="Wu X."/>
            <person name="Zerlotini A."/>
            <person name="Oliveira G."/>
            <person name="Hofmann A."/>
            <person name="Zhang G."/>
            <person name="Fang X."/>
            <person name="Kang Y."/>
            <person name="Campbell B.E."/>
            <person name="Loukas A."/>
            <person name="Ranganathan S."/>
            <person name="Rollinson D."/>
            <person name="Rinaldi G."/>
            <person name="Brindley P.J."/>
            <person name="Yang H."/>
            <person name="Wang J."/>
            <person name="Wang J."/>
            <person name="Gasser R.B."/>
        </authorList>
    </citation>
    <scope>NUCLEOTIDE SEQUENCE [LARGE SCALE GENOMIC DNA]</scope>
</reference>
<gene>
    <name evidence="10" type="ORF">MS3_05690</name>
</gene>
<dbReference type="AlphaFoldDB" id="A0A095ASH7"/>
<accession>A0A095ASH7</accession>
<dbReference type="PANTHER" id="PTHR24058">
    <property type="entry name" value="DUAL SPECIFICITY PROTEIN KINASE"/>
    <property type="match status" value="1"/>
</dbReference>
<evidence type="ECO:0000313" key="10">
    <source>
        <dbReference type="EMBL" id="KGB37356.1"/>
    </source>
</evidence>
<feature type="non-terminal residue" evidence="10">
    <location>
        <position position="127"/>
    </location>
</feature>
<keyword evidence="5 10" id="KW-0418">Kinase</keyword>
<feature type="binding site" evidence="7">
    <location>
        <position position="85"/>
    </location>
    <ligand>
        <name>ATP</name>
        <dbReference type="ChEBI" id="CHEBI:30616"/>
    </ligand>
</feature>
<comment type="similarity">
    <text evidence="1">Belongs to the protein kinase superfamily. CMGC Ser/Thr protein kinase family. MNB/DYRK subfamily.</text>
</comment>
<evidence type="ECO:0000256" key="7">
    <source>
        <dbReference type="PROSITE-ProRule" id="PRU10141"/>
    </source>
</evidence>
<dbReference type="GO" id="GO:0005524">
    <property type="term" value="F:ATP binding"/>
    <property type="evidence" value="ECO:0007669"/>
    <property type="project" value="UniProtKB-UniRule"/>
</dbReference>
<dbReference type="Gene3D" id="3.30.200.20">
    <property type="entry name" value="Phosphorylase Kinase, domain 1"/>
    <property type="match status" value="1"/>
</dbReference>
<evidence type="ECO:0000256" key="3">
    <source>
        <dbReference type="ARBA" id="ARBA00022679"/>
    </source>
</evidence>
<dbReference type="GO" id="GO:0005634">
    <property type="term" value="C:nucleus"/>
    <property type="evidence" value="ECO:0007669"/>
    <property type="project" value="TreeGrafter"/>
</dbReference>
<dbReference type="SUPFAM" id="SSF56112">
    <property type="entry name" value="Protein kinase-like (PK-like)"/>
    <property type="match status" value="1"/>
</dbReference>
<keyword evidence="8" id="KW-1133">Transmembrane helix</keyword>
<evidence type="ECO:0000256" key="4">
    <source>
        <dbReference type="ARBA" id="ARBA00022741"/>
    </source>
</evidence>
<name>A0A095ASH7_SCHHA</name>
<dbReference type="InterPro" id="IPR000719">
    <property type="entry name" value="Prot_kinase_dom"/>
</dbReference>
<feature type="transmembrane region" description="Helical" evidence="8">
    <location>
        <begin position="6"/>
        <end position="26"/>
    </location>
</feature>
<dbReference type="STRING" id="6185.A0A095ASH7"/>